<evidence type="ECO:0000256" key="1">
    <source>
        <dbReference type="SAM" id="MobiDB-lite"/>
    </source>
</evidence>
<evidence type="ECO:0000313" key="2">
    <source>
        <dbReference type="EMBL" id="MFC7669752.1"/>
    </source>
</evidence>
<dbReference type="EMBL" id="JBHTEK010000001">
    <property type="protein sequence ID" value="MFC7669752.1"/>
    <property type="molecule type" value="Genomic_DNA"/>
</dbReference>
<evidence type="ECO:0008006" key="4">
    <source>
        <dbReference type="Google" id="ProtNLM"/>
    </source>
</evidence>
<dbReference type="InterPro" id="IPR036513">
    <property type="entry name" value="STAS_dom_sf"/>
</dbReference>
<evidence type="ECO:0000313" key="3">
    <source>
        <dbReference type="Proteomes" id="UP001596513"/>
    </source>
</evidence>
<keyword evidence="3" id="KW-1185">Reference proteome</keyword>
<dbReference type="SUPFAM" id="SSF52091">
    <property type="entry name" value="SpoIIaa-like"/>
    <property type="match status" value="1"/>
</dbReference>
<comment type="caution">
    <text evidence="2">The sequence shown here is derived from an EMBL/GenBank/DDBJ whole genome shotgun (WGS) entry which is preliminary data.</text>
</comment>
<protein>
    <recommendedName>
        <fullName evidence="4">STAS domain-containing protein</fullName>
    </recommendedName>
</protein>
<dbReference type="Proteomes" id="UP001596513">
    <property type="component" value="Unassembled WGS sequence"/>
</dbReference>
<feature type="compositionally biased region" description="Low complexity" evidence="1">
    <location>
        <begin position="1"/>
        <end position="11"/>
    </location>
</feature>
<gene>
    <name evidence="2" type="ORF">ACFQT0_22065</name>
</gene>
<reference evidence="3" key="1">
    <citation type="journal article" date="2019" name="Int. J. Syst. Evol. Microbiol.">
        <title>The Global Catalogue of Microorganisms (GCM) 10K type strain sequencing project: providing services to taxonomists for standard genome sequencing and annotation.</title>
        <authorList>
            <consortium name="The Broad Institute Genomics Platform"/>
            <consortium name="The Broad Institute Genome Sequencing Center for Infectious Disease"/>
            <person name="Wu L."/>
            <person name="Ma J."/>
        </authorList>
    </citation>
    <scope>NUCLEOTIDE SEQUENCE [LARGE SCALE GENOMIC DNA]</scope>
    <source>
        <strain evidence="3">JCM 19635</strain>
    </source>
</reference>
<proteinExistence type="predicted"/>
<sequence length="80" mass="8542">MSRPCAPSAPGFSGGAGPAPPALDIDASRLKCQRTLGVSHVVSELLLLHRAGASVWLRHVNGPLRRCLHLLRLDGLFHLT</sequence>
<organism evidence="2 3">
    <name type="scientific">Hymenobacter humi</name>
    <dbReference type="NCBI Taxonomy" id="1411620"/>
    <lineage>
        <taxon>Bacteria</taxon>
        <taxon>Pseudomonadati</taxon>
        <taxon>Bacteroidota</taxon>
        <taxon>Cytophagia</taxon>
        <taxon>Cytophagales</taxon>
        <taxon>Hymenobacteraceae</taxon>
        <taxon>Hymenobacter</taxon>
    </lineage>
</organism>
<accession>A0ABW2U8B3</accession>
<name>A0ABW2U8B3_9BACT</name>
<dbReference type="RefSeq" id="WP_380206185.1">
    <property type="nucleotide sequence ID" value="NZ_JBHTEK010000001.1"/>
</dbReference>
<feature type="region of interest" description="Disordered" evidence="1">
    <location>
        <begin position="1"/>
        <end position="20"/>
    </location>
</feature>